<evidence type="ECO:0000256" key="2">
    <source>
        <dbReference type="ARBA" id="ARBA00023015"/>
    </source>
</evidence>
<keyword evidence="4" id="KW-0804">Transcription</keyword>
<gene>
    <name evidence="7" type="ORF">K7G82_01290</name>
</gene>
<dbReference type="Proteomes" id="UP000706039">
    <property type="component" value="Unassembled WGS sequence"/>
</dbReference>
<dbReference type="Pfam" id="PF08281">
    <property type="entry name" value="Sigma70_r4_2"/>
    <property type="match status" value="1"/>
</dbReference>
<accession>A0ABS7PI50</accession>
<dbReference type="InterPro" id="IPR007627">
    <property type="entry name" value="RNA_pol_sigma70_r2"/>
</dbReference>
<dbReference type="InterPro" id="IPR013325">
    <property type="entry name" value="RNA_pol_sigma_r2"/>
</dbReference>
<comment type="caution">
    <text evidence="7">The sequence shown here is derived from an EMBL/GenBank/DDBJ whole genome shotgun (WGS) entry which is preliminary data.</text>
</comment>
<dbReference type="InterPro" id="IPR039425">
    <property type="entry name" value="RNA_pol_sigma-70-like"/>
</dbReference>
<dbReference type="SUPFAM" id="SSF88946">
    <property type="entry name" value="Sigma2 domain of RNA polymerase sigma factors"/>
    <property type="match status" value="1"/>
</dbReference>
<dbReference type="InterPro" id="IPR036388">
    <property type="entry name" value="WH-like_DNA-bd_sf"/>
</dbReference>
<dbReference type="Gene3D" id="1.10.10.10">
    <property type="entry name" value="Winged helix-like DNA-binding domain superfamily/Winged helix DNA-binding domain"/>
    <property type="match status" value="1"/>
</dbReference>
<feature type="domain" description="RNA polymerase sigma factor 70 region 4 type 2" evidence="6">
    <location>
        <begin position="119"/>
        <end position="168"/>
    </location>
</feature>
<dbReference type="SUPFAM" id="SSF88659">
    <property type="entry name" value="Sigma3 and sigma4 domains of RNA polymerase sigma factors"/>
    <property type="match status" value="1"/>
</dbReference>
<dbReference type="InterPro" id="IPR013249">
    <property type="entry name" value="RNA_pol_sigma70_r4_t2"/>
</dbReference>
<dbReference type="InterPro" id="IPR014284">
    <property type="entry name" value="RNA_pol_sigma-70_dom"/>
</dbReference>
<keyword evidence="8" id="KW-1185">Reference proteome</keyword>
<evidence type="ECO:0000256" key="1">
    <source>
        <dbReference type="ARBA" id="ARBA00010641"/>
    </source>
</evidence>
<dbReference type="Pfam" id="PF04542">
    <property type="entry name" value="Sigma70_r2"/>
    <property type="match status" value="1"/>
</dbReference>
<evidence type="ECO:0000256" key="4">
    <source>
        <dbReference type="ARBA" id="ARBA00023163"/>
    </source>
</evidence>
<dbReference type="NCBIfam" id="TIGR02937">
    <property type="entry name" value="sigma70-ECF"/>
    <property type="match status" value="1"/>
</dbReference>
<organism evidence="7 8">
    <name type="scientific">Sphingomonas colocasiae</name>
    <dbReference type="NCBI Taxonomy" id="1848973"/>
    <lineage>
        <taxon>Bacteria</taxon>
        <taxon>Pseudomonadati</taxon>
        <taxon>Pseudomonadota</taxon>
        <taxon>Alphaproteobacteria</taxon>
        <taxon>Sphingomonadales</taxon>
        <taxon>Sphingomonadaceae</taxon>
        <taxon>Sphingomonas</taxon>
    </lineage>
</organism>
<dbReference type="PANTHER" id="PTHR43133">
    <property type="entry name" value="RNA POLYMERASE ECF-TYPE SIGMA FACTO"/>
    <property type="match status" value="1"/>
</dbReference>
<keyword evidence="2" id="KW-0805">Transcription regulation</keyword>
<proteinExistence type="inferred from homology"/>
<evidence type="ECO:0000313" key="7">
    <source>
        <dbReference type="EMBL" id="MBY8820903.1"/>
    </source>
</evidence>
<evidence type="ECO:0000259" key="5">
    <source>
        <dbReference type="Pfam" id="PF04542"/>
    </source>
</evidence>
<protein>
    <submittedName>
        <fullName evidence="7">RNA polymerase sigma factor</fullName>
    </submittedName>
</protein>
<evidence type="ECO:0000256" key="3">
    <source>
        <dbReference type="ARBA" id="ARBA00023082"/>
    </source>
</evidence>
<dbReference type="PANTHER" id="PTHR43133:SF45">
    <property type="entry name" value="RNA POLYMERASE ECF-TYPE SIGMA FACTOR"/>
    <property type="match status" value="1"/>
</dbReference>
<feature type="domain" description="RNA polymerase sigma-70 region 2" evidence="5">
    <location>
        <begin position="21"/>
        <end position="84"/>
    </location>
</feature>
<dbReference type="RefSeq" id="WP_222988001.1">
    <property type="nucleotide sequence ID" value="NZ_JAINVV010000001.1"/>
</dbReference>
<dbReference type="Gene3D" id="1.10.1740.10">
    <property type="match status" value="1"/>
</dbReference>
<evidence type="ECO:0000259" key="6">
    <source>
        <dbReference type="Pfam" id="PF08281"/>
    </source>
</evidence>
<sequence>MTGANARQCGGQDALYAEASRTHGRMIARLCAGYEAEPGLREDLEQEMHFQLWRSFAIYTGQCSLATWIHRVAHNVGARHVDKAVRGKRIEVLADLDGVDVADDRADPEAQADAAVTLDRLYALIWRLRPIDRQLLLLHLEEVDAAESAEITGLTPGAVATRIHRIKVLLAKDFAKGDVS</sequence>
<name>A0ABS7PI50_9SPHN</name>
<evidence type="ECO:0000313" key="8">
    <source>
        <dbReference type="Proteomes" id="UP000706039"/>
    </source>
</evidence>
<reference evidence="7 8" key="1">
    <citation type="submission" date="2021-08" db="EMBL/GenBank/DDBJ databases">
        <authorList>
            <person name="Tuo L."/>
        </authorList>
    </citation>
    <scope>NUCLEOTIDE SEQUENCE [LARGE SCALE GENOMIC DNA]</scope>
    <source>
        <strain evidence="7 8">JCM 31229</strain>
    </source>
</reference>
<dbReference type="EMBL" id="JAINVV010000001">
    <property type="protein sequence ID" value="MBY8820903.1"/>
    <property type="molecule type" value="Genomic_DNA"/>
</dbReference>
<dbReference type="InterPro" id="IPR013324">
    <property type="entry name" value="RNA_pol_sigma_r3/r4-like"/>
</dbReference>
<comment type="similarity">
    <text evidence="1">Belongs to the sigma-70 factor family. ECF subfamily.</text>
</comment>
<keyword evidence="3" id="KW-0731">Sigma factor</keyword>